<dbReference type="EMBL" id="KN838647">
    <property type="protein sequence ID" value="KIJ99438.1"/>
    <property type="molecule type" value="Genomic_DNA"/>
</dbReference>
<proteinExistence type="predicted"/>
<reference evidence="2 3" key="1">
    <citation type="submission" date="2014-04" db="EMBL/GenBank/DDBJ databases">
        <authorList>
            <consortium name="DOE Joint Genome Institute"/>
            <person name="Kuo A."/>
            <person name="Kohler A."/>
            <person name="Nagy L.G."/>
            <person name="Floudas D."/>
            <person name="Copeland A."/>
            <person name="Barry K.W."/>
            <person name="Cichocki N."/>
            <person name="Veneault-Fourrey C."/>
            <person name="LaButti K."/>
            <person name="Lindquist E.A."/>
            <person name="Lipzen A."/>
            <person name="Lundell T."/>
            <person name="Morin E."/>
            <person name="Murat C."/>
            <person name="Sun H."/>
            <person name="Tunlid A."/>
            <person name="Henrissat B."/>
            <person name="Grigoriev I.V."/>
            <person name="Hibbett D.S."/>
            <person name="Martin F."/>
            <person name="Nordberg H.P."/>
            <person name="Cantor M.N."/>
            <person name="Hua S.X."/>
        </authorList>
    </citation>
    <scope>NUCLEOTIDE SEQUENCE [LARGE SCALE GENOMIC DNA]</scope>
    <source>
        <strain evidence="2 3">LaAM-08-1</strain>
    </source>
</reference>
<accession>A0A0C9XD39</accession>
<gene>
    <name evidence="2" type="ORF">K443DRAFT_8401</name>
</gene>
<feature type="region of interest" description="Disordered" evidence="1">
    <location>
        <begin position="261"/>
        <end position="295"/>
    </location>
</feature>
<feature type="region of interest" description="Disordered" evidence="1">
    <location>
        <begin position="164"/>
        <end position="207"/>
    </location>
</feature>
<dbReference type="HOGENOM" id="CLU_943551_0_0_1"/>
<evidence type="ECO:0000256" key="1">
    <source>
        <dbReference type="SAM" id="MobiDB-lite"/>
    </source>
</evidence>
<feature type="region of interest" description="Disordered" evidence="1">
    <location>
        <begin position="1"/>
        <end position="20"/>
    </location>
</feature>
<sequence length="295" mass="31760">MIANQKTRLGSQVHSEYQGSSGDGSFIQYTCLSSWLTSAHLLENILGINGASSMVIKLLSLISEHRSLLLVHLLDKILSNTHPKLPFHPPASGTRRIISGAGHMSSQLLTLAIPSCTLPCSRVSDPSLLGPWAHAYPPPHYYPPDVGGVNNGHLDRQAQGGVGIVIPDRGPVVTGKEPERESNEDKVDSGEGLEEDESSSESDSELVSGTATLDFLMDTDGVIDREVDVSQADEVDLAISTSTSWTFLFSNPLMLSVEQVNPNLPRDPMEQNTQPNEVGPRPSASEIVSEEMAKT</sequence>
<protein>
    <submittedName>
        <fullName evidence="2">Uncharacterized protein</fullName>
    </submittedName>
</protein>
<keyword evidence="3" id="KW-1185">Reference proteome</keyword>
<feature type="compositionally biased region" description="Basic and acidic residues" evidence="1">
    <location>
        <begin position="176"/>
        <end position="189"/>
    </location>
</feature>
<reference evidence="3" key="2">
    <citation type="submission" date="2015-01" db="EMBL/GenBank/DDBJ databases">
        <title>Evolutionary Origins and Diversification of the Mycorrhizal Mutualists.</title>
        <authorList>
            <consortium name="DOE Joint Genome Institute"/>
            <consortium name="Mycorrhizal Genomics Consortium"/>
            <person name="Kohler A."/>
            <person name="Kuo A."/>
            <person name="Nagy L.G."/>
            <person name="Floudas D."/>
            <person name="Copeland A."/>
            <person name="Barry K.W."/>
            <person name="Cichocki N."/>
            <person name="Veneault-Fourrey C."/>
            <person name="LaButti K."/>
            <person name="Lindquist E.A."/>
            <person name="Lipzen A."/>
            <person name="Lundell T."/>
            <person name="Morin E."/>
            <person name="Murat C."/>
            <person name="Riley R."/>
            <person name="Ohm R."/>
            <person name="Sun H."/>
            <person name="Tunlid A."/>
            <person name="Henrissat B."/>
            <person name="Grigoriev I.V."/>
            <person name="Hibbett D.S."/>
            <person name="Martin F."/>
        </authorList>
    </citation>
    <scope>NUCLEOTIDE SEQUENCE [LARGE SCALE GENOMIC DNA]</scope>
    <source>
        <strain evidence="3">LaAM-08-1</strain>
    </source>
</reference>
<feature type="compositionally biased region" description="Acidic residues" evidence="1">
    <location>
        <begin position="191"/>
        <end position="204"/>
    </location>
</feature>
<evidence type="ECO:0000313" key="2">
    <source>
        <dbReference type="EMBL" id="KIJ99438.1"/>
    </source>
</evidence>
<evidence type="ECO:0000313" key="3">
    <source>
        <dbReference type="Proteomes" id="UP000054477"/>
    </source>
</evidence>
<dbReference type="AlphaFoldDB" id="A0A0C9XD39"/>
<dbReference type="Proteomes" id="UP000054477">
    <property type="component" value="Unassembled WGS sequence"/>
</dbReference>
<name>A0A0C9XD39_9AGAR</name>
<organism evidence="2 3">
    <name type="scientific">Laccaria amethystina LaAM-08-1</name>
    <dbReference type="NCBI Taxonomy" id="1095629"/>
    <lineage>
        <taxon>Eukaryota</taxon>
        <taxon>Fungi</taxon>
        <taxon>Dikarya</taxon>
        <taxon>Basidiomycota</taxon>
        <taxon>Agaricomycotina</taxon>
        <taxon>Agaricomycetes</taxon>
        <taxon>Agaricomycetidae</taxon>
        <taxon>Agaricales</taxon>
        <taxon>Agaricineae</taxon>
        <taxon>Hydnangiaceae</taxon>
        <taxon>Laccaria</taxon>
    </lineage>
</organism>